<dbReference type="Gene3D" id="2.60.40.10">
    <property type="entry name" value="Immunoglobulins"/>
    <property type="match status" value="1"/>
</dbReference>
<dbReference type="PROSITE" id="PS50835">
    <property type="entry name" value="IG_LIKE"/>
    <property type="match status" value="1"/>
</dbReference>
<dbReference type="InterPro" id="IPR036179">
    <property type="entry name" value="Ig-like_dom_sf"/>
</dbReference>
<evidence type="ECO:0000256" key="1">
    <source>
        <dbReference type="SAM" id="SignalP"/>
    </source>
</evidence>
<gene>
    <name evidence="3" type="ORF">MNOR_LOCUS7682</name>
</gene>
<dbReference type="Proteomes" id="UP001497623">
    <property type="component" value="Unassembled WGS sequence"/>
</dbReference>
<accession>A0AAV2Q3D4</accession>
<dbReference type="GO" id="GO:0032589">
    <property type="term" value="C:neuron projection membrane"/>
    <property type="evidence" value="ECO:0007669"/>
    <property type="project" value="TreeGrafter"/>
</dbReference>
<evidence type="ECO:0000313" key="4">
    <source>
        <dbReference type="Proteomes" id="UP001497623"/>
    </source>
</evidence>
<dbReference type="SUPFAM" id="SSF48726">
    <property type="entry name" value="Immunoglobulin"/>
    <property type="match status" value="1"/>
</dbReference>
<dbReference type="InterPro" id="IPR013106">
    <property type="entry name" value="Ig_V-set"/>
</dbReference>
<proteinExistence type="predicted"/>
<dbReference type="AlphaFoldDB" id="A0AAV2Q3D4"/>
<keyword evidence="4" id="KW-1185">Reference proteome</keyword>
<dbReference type="SMART" id="SM00409">
    <property type="entry name" value="IG"/>
    <property type="match status" value="1"/>
</dbReference>
<dbReference type="EMBL" id="CAXKWB010003428">
    <property type="protein sequence ID" value="CAL4069197.1"/>
    <property type="molecule type" value="Genomic_DNA"/>
</dbReference>
<dbReference type="InterPro" id="IPR013783">
    <property type="entry name" value="Ig-like_fold"/>
</dbReference>
<name>A0AAV2Q3D4_MEGNR</name>
<feature type="signal peptide" evidence="1">
    <location>
        <begin position="1"/>
        <end position="27"/>
    </location>
</feature>
<organism evidence="3 4">
    <name type="scientific">Meganyctiphanes norvegica</name>
    <name type="common">Northern krill</name>
    <name type="synonym">Thysanopoda norvegica</name>
    <dbReference type="NCBI Taxonomy" id="48144"/>
    <lineage>
        <taxon>Eukaryota</taxon>
        <taxon>Metazoa</taxon>
        <taxon>Ecdysozoa</taxon>
        <taxon>Arthropoda</taxon>
        <taxon>Crustacea</taxon>
        <taxon>Multicrustacea</taxon>
        <taxon>Malacostraca</taxon>
        <taxon>Eumalacostraca</taxon>
        <taxon>Eucarida</taxon>
        <taxon>Euphausiacea</taxon>
        <taxon>Euphausiidae</taxon>
        <taxon>Meganyctiphanes</taxon>
    </lineage>
</organism>
<feature type="chain" id="PRO_5043774590" description="Ig-like domain-containing protein" evidence="1">
    <location>
        <begin position="28"/>
        <end position="145"/>
    </location>
</feature>
<dbReference type="SMART" id="SM00408">
    <property type="entry name" value="IGc2"/>
    <property type="match status" value="1"/>
</dbReference>
<reference evidence="3 4" key="1">
    <citation type="submission" date="2024-05" db="EMBL/GenBank/DDBJ databases">
        <authorList>
            <person name="Wallberg A."/>
        </authorList>
    </citation>
    <scope>NUCLEOTIDE SEQUENCE [LARGE SCALE GENOMIC DNA]</scope>
</reference>
<dbReference type="Pfam" id="PF07686">
    <property type="entry name" value="V-set"/>
    <property type="match status" value="1"/>
</dbReference>
<dbReference type="InterPro" id="IPR003599">
    <property type="entry name" value="Ig_sub"/>
</dbReference>
<dbReference type="GO" id="GO:0050808">
    <property type="term" value="P:synapse organization"/>
    <property type="evidence" value="ECO:0007669"/>
    <property type="project" value="TreeGrafter"/>
</dbReference>
<sequence length="145" mass="16287">MPVMSITKPHLGLPALLLLFLRALVLGLLTTAPLLQHANGAMVELPQVLGSAMNVSAAMGKTAKLQCKVNNLNKYKVAWFHMDRQMLLTIDTIVVTRIPRFSVTRDDEITWTLHIQDVSKEDRGEYYCQLNTEPVTNQKVFLNVV</sequence>
<dbReference type="InterPro" id="IPR003598">
    <property type="entry name" value="Ig_sub2"/>
</dbReference>
<dbReference type="InterPro" id="IPR007110">
    <property type="entry name" value="Ig-like_dom"/>
</dbReference>
<feature type="non-terminal residue" evidence="3">
    <location>
        <position position="145"/>
    </location>
</feature>
<dbReference type="PANTHER" id="PTHR23279:SF36">
    <property type="entry name" value="DEFECTIVE PROBOSCIS EXTENSION RESPONSE 9, ISOFORM A"/>
    <property type="match status" value="1"/>
</dbReference>
<evidence type="ECO:0000313" key="3">
    <source>
        <dbReference type="EMBL" id="CAL4069197.1"/>
    </source>
</evidence>
<evidence type="ECO:0000259" key="2">
    <source>
        <dbReference type="PROSITE" id="PS50835"/>
    </source>
</evidence>
<dbReference type="PANTHER" id="PTHR23279">
    <property type="entry name" value="DEFECTIVE PROBOSCIS EXTENSION RESPONSE DPR -RELATED"/>
    <property type="match status" value="1"/>
</dbReference>
<feature type="domain" description="Ig-like" evidence="2">
    <location>
        <begin position="46"/>
        <end position="143"/>
    </location>
</feature>
<protein>
    <recommendedName>
        <fullName evidence="2">Ig-like domain-containing protein</fullName>
    </recommendedName>
</protein>
<dbReference type="CDD" id="cd00099">
    <property type="entry name" value="IgV"/>
    <property type="match status" value="1"/>
</dbReference>
<dbReference type="InterPro" id="IPR037448">
    <property type="entry name" value="Zig-8"/>
</dbReference>
<comment type="caution">
    <text evidence="3">The sequence shown here is derived from an EMBL/GenBank/DDBJ whole genome shotgun (WGS) entry which is preliminary data.</text>
</comment>
<keyword evidence="1" id="KW-0732">Signal</keyword>